<dbReference type="SUPFAM" id="SSF48403">
    <property type="entry name" value="Ankyrin repeat"/>
    <property type="match status" value="1"/>
</dbReference>
<feature type="repeat" description="ANK" evidence="2">
    <location>
        <begin position="853"/>
        <end position="885"/>
    </location>
</feature>
<feature type="compositionally biased region" description="Low complexity" evidence="3">
    <location>
        <begin position="1075"/>
        <end position="1089"/>
    </location>
</feature>
<dbReference type="PROSITE" id="PS50837">
    <property type="entry name" value="NACHT"/>
    <property type="match status" value="1"/>
</dbReference>
<dbReference type="Pfam" id="PF24883">
    <property type="entry name" value="NPHP3_N"/>
    <property type="match status" value="1"/>
</dbReference>
<evidence type="ECO:0000256" key="2">
    <source>
        <dbReference type="PROSITE-ProRule" id="PRU00023"/>
    </source>
</evidence>
<evidence type="ECO:0000256" key="1">
    <source>
        <dbReference type="ARBA" id="ARBA00022737"/>
    </source>
</evidence>
<dbReference type="Gene3D" id="3.40.50.300">
    <property type="entry name" value="P-loop containing nucleotide triphosphate hydrolases"/>
    <property type="match status" value="1"/>
</dbReference>
<accession>A0A2S4L0N0</accession>
<keyword evidence="1" id="KW-0677">Repeat</keyword>
<evidence type="ECO:0000259" key="4">
    <source>
        <dbReference type="PROSITE" id="PS50837"/>
    </source>
</evidence>
<sequence>MDPESLASNTAALLGLTIQVTGSLYGTWDEVNQPVVNRLLYELGRLRSVLSSLEEASLQSVDPVLPDQLPRVFRALREALVSLASKILGDVDPSQSLSQLIWEACLPGREPRSLSLSRSESEDLFNELQVQTANLRKAKDYSLVSVPVDSSRIEAPEGLVSLGLWKDCAEYNGLHAAAQNNRVKGSGMWLLSHADFRRWMTTERIDYSGQDNVLYCVGRPGSGKTILASSIVIDEVKSIRRDTATNFSSAYFYFSYQAQTPIYAVVLALIEQLYLQSPTATAEVRELEKRTTKQEPTEIPLAELITVLISVAARFRRSYIVLDALDECSSAHRADLAALIGSIRSSQCRLFVTARPSHGLSEFDKCPRIAIAPSAEDMTLFVRARLQCISAQRPIFSKEQKSQIVDALVKMGSQHGIFLLVELQINCIAKSFEHGVVDSFKLEDSLKMLTGELDKVYDDQINRISSQHEADSKLAKHILSWLYYNTGSMKAVELEDILRREVEAWEAKPTAAVDIRFIRKVCFDLVQFNPDVKTISFFHFSFHEYLETKHGSQMGVPAPEMVLAEACMKYLLRPELSSPVGTPERLDERFQSFPFYKYSALNWSRFLRQDDKLDFATPMLRSLLTDSNRMLAISEAVFRDEPTGRFWKASVEKKGRPLHFIVYFGLLRRATGVPGYLTSDINETDFLGRSAVHIAAMMGNSEAMEVLLTDANLEKIRKALTLPNSLGKNAWHYVASGNYCTVANILLGKFDGVEVEHNTVATEDSDGMTPLTYAASRGHAEILSLFLEKGIHNNDTDEALRAAAHGGHERAIMALLSHGVMPKQKHLLAAIDSGAENTVRLLLEYGVDINGKADGLALHEATQSGKKPIMSSLIWNGADLETIDSASRTPLSIAVENGDTGAVRALLKAGSNPDVVVPAAKSPDGETSTVSAISWAARHGMTEIFSLLRQAGTDTSLSVFPALENGQYDIVYELLASGTASELLGDQRTNAVSLARDNGYEDVADLIQNWDVIRSDPAWGYASREETHQQRKQRIISRREPDISSSVQVPSSVAVEEVPAELATAVTSSPRSPPSLTVSGGSASGTSVTYDAALGGEARGASRTKESDPNQKNPYPVRISSKSRPQTLNRTPYILLESPIVEGCIELGSLVRDPRRPLDSFAPTNSELLRQTIPATSFHVLGQDYFEMQRGRSRKAATGISILGGGQASIAKNSSLRIQSRHVWRRQIRNHLEVLNILFQNDALMTECVNLLHGKKEVYMMVGFFIMDRSRVAYEDDKDSATSFSFPLGLVPTGLGIESPTAPMAGDTKSEMLSVRYNERLVHGIQYRVLRMKKSVLDTFRSETKRALNVELGEYVAGSAYDGLF</sequence>
<evidence type="ECO:0000313" key="5">
    <source>
        <dbReference type="EMBL" id="POR36002.1"/>
    </source>
</evidence>
<dbReference type="Pfam" id="PF12796">
    <property type="entry name" value="Ank_2"/>
    <property type="match status" value="2"/>
</dbReference>
<dbReference type="Proteomes" id="UP000237481">
    <property type="component" value="Unassembled WGS sequence"/>
</dbReference>
<keyword evidence="2" id="KW-0040">ANK repeat</keyword>
<dbReference type="SUPFAM" id="SSF52540">
    <property type="entry name" value="P-loop containing nucleoside triphosphate hydrolases"/>
    <property type="match status" value="1"/>
</dbReference>
<evidence type="ECO:0000313" key="6">
    <source>
        <dbReference type="Proteomes" id="UP000237481"/>
    </source>
</evidence>
<dbReference type="InterPro" id="IPR027417">
    <property type="entry name" value="P-loop_NTPase"/>
</dbReference>
<dbReference type="PROSITE" id="PS50297">
    <property type="entry name" value="ANK_REP_REGION"/>
    <property type="match status" value="2"/>
</dbReference>
<dbReference type="PANTHER" id="PTHR10039">
    <property type="entry name" value="AMELOGENIN"/>
    <property type="match status" value="1"/>
</dbReference>
<dbReference type="InterPro" id="IPR002110">
    <property type="entry name" value="Ankyrin_rpt"/>
</dbReference>
<dbReference type="OrthoDB" id="4772757at2759"/>
<comment type="caution">
    <text evidence="5">The sequence shown here is derived from an EMBL/GenBank/DDBJ whole genome shotgun (WGS) entry which is preliminary data.</text>
</comment>
<dbReference type="InterPro" id="IPR007111">
    <property type="entry name" value="NACHT_NTPase"/>
</dbReference>
<dbReference type="InterPro" id="IPR036770">
    <property type="entry name" value="Ankyrin_rpt-contain_sf"/>
</dbReference>
<dbReference type="SMART" id="SM00248">
    <property type="entry name" value="ANK"/>
    <property type="match status" value="6"/>
</dbReference>
<dbReference type="Gene3D" id="1.25.40.20">
    <property type="entry name" value="Ankyrin repeat-containing domain"/>
    <property type="match status" value="1"/>
</dbReference>
<proteinExistence type="predicted"/>
<dbReference type="PRINTS" id="PR01415">
    <property type="entry name" value="ANKYRIN"/>
</dbReference>
<organism evidence="5 6">
    <name type="scientific">Tolypocladium paradoxum</name>
    <dbReference type="NCBI Taxonomy" id="94208"/>
    <lineage>
        <taxon>Eukaryota</taxon>
        <taxon>Fungi</taxon>
        <taxon>Dikarya</taxon>
        <taxon>Ascomycota</taxon>
        <taxon>Pezizomycotina</taxon>
        <taxon>Sordariomycetes</taxon>
        <taxon>Hypocreomycetidae</taxon>
        <taxon>Hypocreales</taxon>
        <taxon>Ophiocordycipitaceae</taxon>
        <taxon>Tolypocladium</taxon>
    </lineage>
</organism>
<dbReference type="InterPro" id="IPR056884">
    <property type="entry name" value="NPHP3-like_N"/>
</dbReference>
<evidence type="ECO:0000256" key="3">
    <source>
        <dbReference type="SAM" id="MobiDB-lite"/>
    </source>
</evidence>
<gene>
    <name evidence="5" type="ORF">TPAR_03814</name>
</gene>
<dbReference type="PROSITE" id="PS50088">
    <property type="entry name" value="ANK_REPEAT"/>
    <property type="match status" value="3"/>
</dbReference>
<feature type="repeat" description="ANK" evidence="2">
    <location>
        <begin position="766"/>
        <end position="798"/>
    </location>
</feature>
<dbReference type="STRING" id="94208.A0A2S4L0N0"/>
<dbReference type="PANTHER" id="PTHR10039:SF15">
    <property type="entry name" value="NACHT DOMAIN-CONTAINING PROTEIN"/>
    <property type="match status" value="1"/>
</dbReference>
<name>A0A2S4L0N0_9HYPO</name>
<feature type="region of interest" description="Disordered" evidence="3">
    <location>
        <begin position="1022"/>
        <end position="1051"/>
    </location>
</feature>
<dbReference type="EMBL" id="PKSG01000373">
    <property type="protein sequence ID" value="POR36002.1"/>
    <property type="molecule type" value="Genomic_DNA"/>
</dbReference>
<feature type="region of interest" description="Disordered" evidence="3">
    <location>
        <begin position="1064"/>
        <end position="1124"/>
    </location>
</feature>
<feature type="repeat" description="ANK" evidence="2">
    <location>
        <begin position="886"/>
        <end position="918"/>
    </location>
</feature>
<protein>
    <submittedName>
        <fullName evidence="5">Pfs, NACHT and Ankyrin domain protein</fullName>
    </submittedName>
</protein>
<keyword evidence="6" id="KW-1185">Reference proteome</keyword>
<feature type="domain" description="NACHT" evidence="4">
    <location>
        <begin position="212"/>
        <end position="357"/>
    </location>
</feature>
<reference evidence="5 6" key="1">
    <citation type="submission" date="2018-01" db="EMBL/GenBank/DDBJ databases">
        <title>Harnessing the power of phylogenomics to disentangle the directionality and signatures of interkingdom host jumping in the parasitic fungal genus Tolypocladium.</title>
        <authorList>
            <person name="Quandt C.A."/>
            <person name="Patterson W."/>
            <person name="Spatafora J.W."/>
        </authorList>
    </citation>
    <scope>NUCLEOTIDE SEQUENCE [LARGE SCALE GENOMIC DNA]</scope>
    <source>
        <strain evidence="5 6">NRBC 100945</strain>
    </source>
</reference>